<evidence type="ECO:0000256" key="4">
    <source>
        <dbReference type="ARBA" id="ARBA00022840"/>
    </source>
</evidence>
<dbReference type="PANTHER" id="PTHR11274:SF0">
    <property type="entry name" value="GENERAL TRANSCRIPTION AND DNA REPAIR FACTOR IIH HELICASE SUBUNIT XPB"/>
    <property type="match status" value="1"/>
</dbReference>
<evidence type="ECO:0000256" key="3">
    <source>
        <dbReference type="ARBA" id="ARBA00022806"/>
    </source>
</evidence>
<dbReference type="InterPro" id="IPR050615">
    <property type="entry name" value="ATP-dep_DNA_Helicase"/>
</dbReference>
<dbReference type="InterPro" id="IPR014001">
    <property type="entry name" value="Helicase_ATP-bd"/>
</dbReference>
<sequence length="645" mass="70048">MCDFDDGGWRQDARAYAAACKKARIGALAEISRSGEGAHVWVFFEAAVPAATARAMGAAMLRAAMAEQTSMPMSSYDRFFPSQDTLPARSPGRLRLGNLIALPLQGDSRRRGTTVFADPETWEPFADQFAALAAVSPVPAERVGEFATNSSRLSAGPRESLATRPRRAAVKAEAARIAGRRIVVRRDAVVHIPVEGLPGLVITELKHAASVSNPEFYRRQAQRFSTFGIPRLVTCFEHDEGELRLPRGLLDEVTNVLADAGFQVEVSVDVAARTSIDVVFTGELHDHQRDAVTALRRHNTGVLVAPPGSGKTVIACALIAERATPTAILVNRAELLQQWRTRLTQFLSITDKEIGQLGNGRRKRRGIVDVIMMQSIAHRSGDPTVLEEYGQVIVDECHAVAAPAVEAAIRAVSVRQWVGLTATPYRADQMDGLITMQCGPIRHTITAAPAEARSFIVHETAFTTEEVGADGPSIQAIYSELALDEVRNALIVEHVVRAAEEGRRSLVLTNRLDHLDVLAEGIASRTEVPVLSLHGRLSAAERRTLRDRLASLDAAREPFVLVAIDKIAGEGIDLPSLNALFLAVPVSFKGRIIQQVGRVTRGVDADVAAVVHDFRDAAVPILERMHNRRRRVVAKEGFSVVNDSG</sequence>
<dbReference type="CDD" id="cd17926">
    <property type="entry name" value="DEXHc_RE"/>
    <property type="match status" value="1"/>
</dbReference>
<dbReference type="InterPro" id="IPR006935">
    <property type="entry name" value="Helicase/UvrB_N"/>
</dbReference>
<keyword evidence="1" id="KW-0547">Nucleotide-binding</keyword>
<keyword evidence="4" id="KW-0067">ATP-binding</keyword>
<comment type="caution">
    <text evidence="7">The sequence shown here is derived from an EMBL/GenBank/DDBJ whole genome shotgun (WGS) entry which is preliminary data.</text>
</comment>
<keyword evidence="3 7" id="KW-0347">Helicase</keyword>
<dbReference type="PROSITE" id="PS51194">
    <property type="entry name" value="HELICASE_CTER"/>
    <property type="match status" value="1"/>
</dbReference>
<dbReference type="PANTHER" id="PTHR11274">
    <property type="entry name" value="RAD25/XP-B DNA REPAIR HELICASE"/>
    <property type="match status" value="1"/>
</dbReference>
<dbReference type="InterPro" id="IPR027417">
    <property type="entry name" value="P-loop_NTPase"/>
</dbReference>
<feature type="domain" description="Helicase C-terminal" evidence="6">
    <location>
        <begin position="490"/>
        <end position="645"/>
    </location>
</feature>
<proteinExistence type="predicted"/>
<dbReference type="SMART" id="SM00490">
    <property type="entry name" value="HELICc"/>
    <property type="match status" value="1"/>
</dbReference>
<dbReference type="SMART" id="SM00487">
    <property type="entry name" value="DEXDc"/>
    <property type="match status" value="1"/>
</dbReference>
<dbReference type="Proteomes" id="UP001553715">
    <property type="component" value="Unassembled WGS sequence"/>
</dbReference>
<keyword evidence="2" id="KW-0378">Hydrolase</keyword>
<accession>A0ABV3LGF5</accession>
<dbReference type="InterPro" id="IPR001650">
    <property type="entry name" value="Helicase_C-like"/>
</dbReference>
<evidence type="ECO:0000259" key="5">
    <source>
        <dbReference type="PROSITE" id="PS51192"/>
    </source>
</evidence>
<evidence type="ECO:0000259" key="6">
    <source>
        <dbReference type="PROSITE" id="PS51194"/>
    </source>
</evidence>
<dbReference type="CDD" id="cd18785">
    <property type="entry name" value="SF2_C"/>
    <property type="match status" value="1"/>
</dbReference>
<evidence type="ECO:0000313" key="7">
    <source>
        <dbReference type="EMBL" id="MEW1974987.1"/>
    </source>
</evidence>
<name>A0ABV3LGF5_9MICO</name>
<reference evidence="7 8" key="1">
    <citation type="submission" date="2024-06" db="EMBL/GenBank/DDBJ databases">
        <title>The Natural Products Discovery Center: Release of the First 8490 Sequenced Strains for Exploring Actinobacteria Biosynthetic Diversity.</title>
        <authorList>
            <person name="Kalkreuter E."/>
            <person name="Kautsar S.A."/>
            <person name="Yang D."/>
            <person name="Bader C.D."/>
            <person name="Teijaro C.N."/>
            <person name="Fluegel L."/>
            <person name="Davis C.M."/>
            <person name="Simpson J.R."/>
            <person name="Lauterbach L."/>
            <person name="Steele A.D."/>
            <person name="Gui C."/>
            <person name="Meng S."/>
            <person name="Li G."/>
            <person name="Viehrig K."/>
            <person name="Ye F."/>
            <person name="Su P."/>
            <person name="Kiefer A.F."/>
            <person name="Nichols A."/>
            <person name="Cepeda A.J."/>
            <person name="Yan W."/>
            <person name="Fan B."/>
            <person name="Jiang Y."/>
            <person name="Adhikari A."/>
            <person name="Zheng C.-J."/>
            <person name="Schuster L."/>
            <person name="Cowan T.M."/>
            <person name="Smanski M.J."/>
            <person name="Chevrette M.G."/>
            <person name="De Carvalho L.P.S."/>
            <person name="Shen B."/>
        </authorList>
    </citation>
    <scope>NUCLEOTIDE SEQUENCE [LARGE SCALE GENOMIC DNA]</scope>
    <source>
        <strain evidence="7 8">NPDC077434</strain>
    </source>
</reference>
<dbReference type="GO" id="GO:0004386">
    <property type="term" value="F:helicase activity"/>
    <property type="evidence" value="ECO:0007669"/>
    <property type="project" value="UniProtKB-KW"/>
</dbReference>
<dbReference type="Pfam" id="PF04851">
    <property type="entry name" value="ResIII"/>
    <property type="match status" value="1"/>
</dbReference>
<evidence type="ECO:0000256" key="1">
    <source>
        <dbReference type="ARBA" id="ARBA00022741"/>
    </source>
</evidence>
<dbReference type="Pfam" id="PF22548">
    <property type="entry name" value="AEP-TOTE"/>
    <property type="match status" value="1"/>
</dbReference>
<dbReference type="InterPro" id="IPR054347">
    <property type="entry name" value="TOTE_primase"/>
</dbReference>
<dbReference type="EMBL" id="JBFBMH010000008">
    <property type="protein sequence ID" value="MEW1974987.1"/>
    <property type="molecule type" value="Genomic_DNA"/>
</dbReference>
<gene>
    <name evidence="7" type="ORF">AB0301_07930</name>
</gene>
<feature type="domain" description="Helicase ATP-binding" evidence="5">
    <location>
        <begin position="292"/>
        <end position="442"/>
    </location>
</feature>
<dbReference type="SUPFAM" id="SSF52540">
    <property type="entry name" value="P-loop containing nucleoside triphosphate hydrolases"/>
    <property type="match status" value="1"/>
</dbReference>
<evidence type="ECO:0000256" key="2">
    <source>
        <dbReference type="ARBA" id="ARBA00022801"/>
    </source>
</evidence>
<protein>
    <submittedName>
        <fullName evidence="7">DEAD/DEAH box helicase family protein</fullName>
    </submittedName>
</protein>
<dbReference type="Pfam" id="PF00271">
    <property type="entry name" value="Helicase_C"/>
    <property type="match status" value="1"/>
</dbReference>
<keyword evidence="8" id="KW-1185">Reference proteome</keyword>
<dbReference type="Gene3D" id="3.40.50.300">
    <property type="entry name" value="P-loop containing nucleotide triphosphate hydrolases"/>
    <property type="match status" value="2"/>
</dbReference>
<organism evidence="7 8">
    <name type="scientific">Microbacterium profundi</name>
    <dbReference type="NCBI Taxonomy" id="450380"/>
    <lineage>
        <taxon>Bacteria</taxon>
        <taxon>Bacillati</taxon>
        <taxon>Actinomycetota</taxon>
        <taxon>Actinomycetes</taxon>
        <taxon>Micrococcales</taxon>
        <taxon>Microbacteriaceae</taxon>
        <taxon>Microbacterium</taxon>
    </lineage>
</organism>
<evidence type="ECO:0000313" key="8">
    <source>
        <dbReference type="Proteomes" id="UP001553715"/>
    </source>
</evidence>
<dbReference type="PROSITE" id="PS51192">
    <property type="entry name" value="HELICASE_ATP_BIND_1"/>
    <property type="match status" value="1"/>
</dbReference>